<keyword evidence="4 9" id="KW-0812">Transmembrane</keyword>
<dbReference type="EMBL" id="ARYM01000012">
    <property type="protein sequence ID" value="KCZ98169.1"/>
    <property type="molecule type" value="Genomic_DNA"/>
</dbReference>
<evidence type="ECO:0000256" key="1">
    <source>
        <dbReference type="ARBA" id="ARBA00004651"/>
    </source>
</evidence>
<dbReference type="PANTHER" id="PTHR30561:SF0">
    <property type="entry name" value="GUANIDINIUM EXPORTER"/>
    <property type="match status" value="1"/>
</dbReference>
<organism evidence="11 12">
    <name type="scientific">Hyphomonas polymorpha PS728</name>
    <dbReference type="NCBI Taxonomy" id="1280954"/>
    <lineage>
        <taxon>Bacteria</taxon>
        <taxon>Pseudomonadati</taxon>
        <taxon>Pseudomonadota</taxon>
        <taxon>Alphaproteobacteria</taxon>
        <taxon>Hyphomonadales</taxon>
        <taxon>Hyphomonadaceae</taxon>
        <taxon>Hyphomonas</taxon>
    </lineage>
</organism>
<dbReference type="GO" id="GO:0005886">
    <property type="term" value="C:plasma membrane"/>
    <property type="evidence" value="ECO:0007669"/>
    <property type="project" value="UniProtKB-SubCell"/>
</dbReference>
<evidence type="ECO:0000256" key="10">
    <source>
        <dbReference type="SAM" id="Phobius"/>
    </source>
</evidence>
<proteinExistence type="inferred from homology"/>
<dbReference type="PATRIC" id="fig|1280954.3.peg.2273"/>
<dbReference type="RefSeq" id="WP_035598589.1">
    <property type="nucleotide sequence ID" value="NZ_ARYM01000012.1"/>
</dbReference>
<evidence type="ECO:0000313" key="12">
    <source>
        <dbReference type="Proteomes" id="UP000027100"/>
    </source>
</evidence>
<gene>
    <name evidence="11" type="ORF">HPO_11219</name>
</gene>
<dbReference type="AlphaFoldDB" id="A0A062VFB6"/>
<evidence type="ECO:0000256" key="3">
    <source>
        <dbReference type="ARBA" id="ARBA00022475"/>
    </source>
</evidence>
<keyword evidence="2" id="KW-0813">Transport</keyword>
<evidence type="ECO:0000313" key="11">
    <source>
        <dbReference type="EMBL" id="KCZ98169.1"/>
    </source>
</evidence>
<feature type="transmembrane region" description="Helical" evidence="10">
    <location>
        <begin position="85"/>
        <end position="103"/>
    </location>
</feature>
<evidence type="ECO:0000256" key="4">
    <source>
        <dbReference type="ARBA" id="ARBA00022692"/>
    </source>
</evidence>
<dbReference type="STRING" id="1280954.HPO_11219"/>
<dbReference type="SUPFAM" id="SSF103481">
    <property type="entry name" value="Multidrug resistance efflux transporter EmrE"/>
    <property type="match status" value="1"/>
</dbReference>
<feature type="transmembrane region" description="Helical" evidence="10">
    <location>
        <begin position="57"/>
        <end position="79"/>
    </location>
</feature>
<reference evidence="11 12" key="1">
    <citation type="journal article" date="2014" name="Antonie Van Leeuwenhoek">
        <title>Hyphomonas beringensis sp. nov. and Hyphomonas chukchiensis sp. nov., isolated from surface seawater of the Bering Sea and Chukchi Sea.</title>
        <authorList>
            <person name="Li C."/>
            <person name="Lai Q."/>
            <person name="Li G."/>
            <person name="Dong C."/>
            <person name="Wang J."/>
            <person name="Liao Y."/>
            <person name="Shao Z."/>
        </authorList>
    </citation>
    <scope>NUCLEOTIDE SEQUENCE [LARGE SCALE GENOMIC DNA]</scope>
    <source>
        <strain evidence="11 12">PS728</strain>
    </source>
</reference>
<evidence type="ECO:0000256" key="6">
    <source>
        <dbReference type="ARBA" id="ARBA00023136"/>
    </source>
</evidence>
<protein>
    <recommendedName>
        <fullName evidence="8">Guanidinium exporter</fullName>
    </recommendedName>
</protein>
<evidence type="ECO:0000256" key="7">
    <source>
        <dbReference type="ARBA" id="ARBA00038151"/>
    </source>
</evidence>
<comment type="similarity">
    <text evidence="7">Belongs to the drug/metabolite transporter (DMT) superfamily. Small multidrug resistance (SMR) (TC 2.A.7.1) family. Gdx/SugE subfamily.</text>
</comment>
<accession>A0A062VFB6</accession>
<evidence type="ECO:0000256" key="9">
    <source>
        <dbReference type="RuleBase" id="RU003942"/>
    </source>
</evidence>
<dbReference type="GO" id="GO:0022857">
    <property type="term" value="F:transmembrane transporter activity"/>
    <property type="evidence" value="ECO:0007669"/>
    <property type="project" value="InterPro"/>
</dbReference>
<sequence>MPWGLLVVAGLLEIVWAAAMKQSAGFTRPIPTLIMIAAMPASFALLAMAMKSLPLGTAYMVWTGIGAAGAFIFGVIWLGEAATPIRLLAAAMIAGGIVLMKLAN</sequence>
<dbReference type="GO" id="GO:1990961">
    <property type="term" value="P:xenobiotic detoxification by transmembrane export across the plasma membrane"/>
    <property type="evidence" value="ECO:0007669"/>
    <property type="project" value="UniProtKB-ARBA"/>
</dbReference>
<dbReference type="eggNOG" id="COG2076">
    <property type="taxonomic scope" value="Bacteria"/>
</dbReference>
<dbReference type="Gene3D" id="1.10.3730.20">
    <property type="match status" value="1"/>
</dbReference>
<dbReference type="Proteomes" id="UP000027100">
    <property type="component" value="Unassembled WGS sequence"/>
</dbReference>
<dbReference type="Pfam" id="PF00893">
    <property type="entry name" value="Multi_Drug_Res"/>
    <property type="match status" value="1"/>
</dbReference>
<dbReference type="InterPro" id="IPR000390">
    <property type="entry name" value="Small_drug/metabolite_transptr"/>
</dbReference>
<dbReference type="InterPro" id="IPR037185">
    <property type="entry name" value="EmrE-like"/>
</dbReference>
<feature type="transmembrane region" description="Helical" evidence="10">
    <location>
        <begin position="33"/>
        <end position="50"/>
    </location>
</feature>
<evidence type="ECO:0000256" key="8">
    <source>
        <dbReference type="ARBA" id="ARBA00039168"/>
    </source>
</evidence>
<dbReference type="InterPro" id="IPR045324">
    <property type="entry name" value="Small_multidrug_res"/>
</dbReference>
<keyword evidence="12" id="KW-1185">Reference proteome</keyword>
<keyword evidence="3" id="KW-1003">Cell membrane</keyword>
<evidence type="ECO:0000256" key="5">
    <source>
        <dbReference type="ARBA" id="ARBA00022989"/>
    </source>
</evidence>
<dbReference type="PANTHER" id="PTHR30561">
    <property type="entry name" value="SMR FAMILY PROTON-DEPENDENT DRUG EFFLUX TRANSPORTER SUGE"/>
    <property type="match status" value="1"/>
</dbReference>
<name>A0A062VFB6_9PROT</name>
<comment type="caution">
    <text evidence="11">The sequence shown here is derived from an EMBL/GenBank/DDBJ whole genome shotgun (WGS) entry which is preliminary data.</text>
</comment>
<dbReference type="OrthoDB" id="9808638at2"/>
<keyword evidence="6 10" id="KW-0472">Membrane</keyword>
<comment type="subcellular location">
    <subcellularLocation>
        <location evidence="1 9">Cell membrane</location>
        <topology evidence="1 9">Multi-pass membrane protein</topology>
    </subcellularLocation>
</comment>
<evidence type="ECO:0000256" key="2">
    <source>
        <dbReference type="ARBA" id="ARBA00022448"/>
    </source>
</evidence>
<dbReference type="FunFam" id="1.10.3730.20:FF:000001">
    <property type="entry name" value="Quaternary ammonium compound resistance transporter SugE"/>
    <property type="match status" value="1"/>
</dbReference>
<keyword evidence="5 10" id="KW-1133">Transmembrane helix</keyword>